<proteinExistence type="predicted"/>
<dbReference type="Gene3D" id="3.30.460.40">
    <property type="match status" value="1"/>
</dbReference>
<organism evidence="1">
    <name type="scientific">Symploca sp. SIO1C4</name>
    <dbReference type="NCBI Taxonomy" id="2607765"/>
    <lineage>
        <taxon>Bacteria</taxon>
        <taxon>Bacillati</taxon>
        <taxon>Cyanobacteriota</taxon>
        <taxon>Cyanophyceae</taxon>
        <taxon>Coleofasciculales</taxon>
        <taxon>Coleofasciculaceae</taxon>
        <taxon>Symploca</taxon>
    </lineage>
</organism>
<protein>
    <recommendedName>
        <fullName evidence="2">Nucleotidyltransferase family protein</fullName>
    </recommendedName>
</protein>
<gene>
    <name evidence="1" type="ORF">F6J89_33690</name>
</gene>
<dbReference type="AlphaFoldDB" id="A0A6B3NNB7"/>
<evidence type="ECO:0000313" key="1">
    <source>
        <dbReference type="EMBL" id="NER32415.1"/>
    </source>
</evidence>
<evidence type="ECO:0008006" key="2">
    <source>
        <dbReference type="Google" id="ProtNLM"/>
    </source>
</evidence>
<sequence length="193" mass="21660">MITSESLQVTQLVTNLLDKLDILYVIGGSVASTIFGMPRMTMDVDIVVALPQPKIAPFVAGLSDAFYADEASIKTAVLQQTSFNLIHFETAFKVDMFVVKQRPFDQQQLARRRAEYVDVNQTTPLWVATPEDIILAKLEWFHLGGGVSERQWRDVLGVLKTQQSKLDVAYLRQWAAELNVVSLLEYALVEIDG</sequence>
<dbReference type="SUPFAM" id="SSF81301">
    <property type="entry name" value="Nucleotidyltransferase"/>
    <property type="match status" value="1"/>
</dbReference>
<comment type="caution">
    <text evidence="1">The sequence shown here is derived from an EMBL/GenBank/DDBJ whole genome shotgun (WGS) entry which is preliminary data.</text>
</comment>
<dbReference type="EMBL" id="JAAHFQ010001231">
    <property type="protein sequence ID" value="NER32415.1"/>
    <property type="molecule type" value="Genomic_DNA"/>
</dbReference>
<reference evidence="1" key="1">
    <citation type="submission" date="2019-11" db="EMBL/GenBank/DDBJ databases">
        <title>Genomic insights into an expanded diversity of filamentous marine cyanobacteria reveals the extraordinary biosynthetic potential of Moorea and Okeania.</title>
        <authorList>
            <person name="Ferreira Leao T."/>
            <person name="Wang M."/>
            <person name="Moss N."/>
            <person name="Da Silva R."/>
            <person name="Sanders J."/>
            <person name="Nurk S."/>
            <person name="Gurevich A."/>
            <person name="Humphrey G."/>
            <person name="Reher R."/>
            <person name="Zhu Q."/>
            <person name="Belda-Ferre P."/>
            <person name="Glukhov E."/>
            <person name="Rex R."/>
            <person name="Dorrestein P.C."/>
            <person name="Knight R."/>
            <person name="Pevzner P."/>
            <person name="Gerwick W.H."/>
            <person name="Gerwick L."/>
        </authorList>
    </citation>
    <scope>NUCLEOTIDE SEQUENCE</scope>
    <source>
        <strain evidence="1">SIO1C4</strain>
    </source>
</reference>
<name>A0A6B3NNB7_9CYAN</name>
<dbReference type="InterPro" id="IPR043519">
    <property type="entry name" value="NT_sf"/>
</dbReference>
<accession>A0A6B3NNB7</accession>